<dbReference type="InterPro" id="IPR038157">
    <property type="entry name" value="FeoA_core_dom"/>
</dbReference>
<dbReference type="InterPro" id="IPR008988">
    <property type="entry name" value="Transcriptional_repressor_C"/>
</dbReference>
<sequence length="71" mass="7432">MKTLKTMQPGDLALVVAVDGGCRVRSRLESLGILPGTQVEVLNNGNGPMIVSLGEGSLMIERGVAEKILVV</sequence>
<organism evidence="3 4">
    <name type="scientific">Paucidesulfovibrio gracilis DSM 16080</name>
    <dbReference type="NCBI Taxonomy" id="1121449"/>
    <lineage>
        <taxon>Bacteria</taxon>
        <taxon>Pseudomonadati</taxon>
        <taxon>Thermodesulfobacteriota</taxon>
        <taxon>Desulfovibrionia</taxon>
        <taxon>Desulfovibrionales</taxon>
        <taxon>Desulfovibrionaceae</taxon>
        <taxon>Paucidesulfovibrio</taxon>
    </lineage>
</organism>
<dbReference type="PANTHER" id="PTHR43151:SF1">
    <property type="entry name" value="SSR2333 PROTEIN"/>
    <property type="match status" value="1"/>
</dbReference>
<keyword evidence="1" id="KW-0408">Iron</keyword>
<evidence type="ECO:0000313" key="3">
    <source>
        <dbReference type="EMBL" id="SKA82466.1"/>
    </source>
</evidence>
<dbReference type="SUPFAM" id="SSF50037">
    <property type="entry name" value="C-terminal domain of transcriptional repressors"/>
    <property type="match status" value="1"/>
</dbReference>
<evidence type="ECO:0000259" key="2">
    <source>
        <dbReference type="SMART" id="SM00899"/>
    </source>
</evidence>
<dbReference type="Proteomes" id="UP000190027">
    <property type="component" value="Unassembled WGS sequence"/>
</dbReference>
<dbReference type="PANTHER" id="PTHR43151">
    <property type="entry name" value="FEOA FAMILY PROTEIN"/>
    <property type="match status" value="1"/>
</dbReference>
<dbReference type="InterPro" id="IPR007167">
    <property type="entry name" value="Fe-transptr_FeoA-like"/>
</dbReference>
<dbReference type="AlphaFoldDB" id="A0A1T4WYR4"/>
<evidence type="ECO:0000313" key="4">
    <source>
        <dbReference type="Proteomes" id="UP000190027"/>
    </source>
</evidence>
<gene>
    <name evidence="3" type="ORF">SAMN02745704_01561</name>
</gene>
<dbReference type="RefSeq" id="WP_234990659.1">
    <property type="nucleotide sequence ID" value="NZ_FUYC01000005.1"/>
</dbReference>
<proteinExistence type="predicted"/>
<reference evidence="3 4" key="1">
    <citation type="submission" date="2017-02" db="EMBL/GenBank/DDBJ databases">
        <authorList>
            <person name="Peterson S.W."/>
        </authorList>
    </citation>
    <scope>NUCLEOTIDE SEQUENCE [LARGE SCALE GENOMIC DNA]</scope>
    <source>
        <strain evidence="3 4">DSM 16080</strain>
    </source>
</reference>
<name>A0A1T4WYR4_9BACT</name>
<dbReference type="SMART" id="SM00899">
    <property type="entry name" value="FeoA"/>
    <property type="match status" value="1"/>
</dbReference>
<dbReference type="Pfam" id="PF04023">
    <property type="entry name" value="FeoA"/>
    <property type="match status" value="1"/>
</dbReference>
<dbReference type="STRING" id="1121449.SAMN02745704_01561"/>
<accession>A0A1T4WYR4</accession>
<dbReference type="GO" id="GO:0046914">
    <property type="term" value="F:transition metal ion binding"/>
    <property type="evidence" value="ECO:0007669"/>
    <property type="project" value="InterPro"/>
</dbReference>
<evidence type="ECO:0000256" key="1">
    <source>
        <dbReference type="ARBA" id="ARBA00023004"/>
    </source>
</evidence>
<dbReference type="Gene3D" id="2.30.30.90">
    <property type="match status" value="1"/>
</dbReference>
<dbReference type="InterPro" id="IPR053184">
    <property type="entry name" value="FeoA-like"/>
</dbReference>
<keyword evidence="4" id="KW-1185">Reference proteome</keyword>
<protein>
    <submittedName>
        <fullName evidence="3">Ferrous iron transport protein A</fullName>
    </submittedName>
</protein>
<feature type="domain" description="Ferrous iron transporter FeoA-like" evidence="2">
    <location>
        <begin position="2"/>
        <end position="71"/>
    </location>
</feature>
<dbReference type="EMBL" id="FUYC01000005">
    <property type="protein sequence ID" value="SKA82466.1"/>
    <property type="molecule type" value="Genomic_DNA"/>
</dbReference>